<gene>
    <name evidence="1" type="ORF">HFN_2021</name>
</gene>
<dbReference type="EMBL" id="BASD01000008">
    <property type="protein sequence ID" value="GAD18609.1"/>
    <property type="molecule type" value="Genomic_DNA"/>
</dbReference>
<dbReference type="Proteomes" id="UP000018143">
    <property type="component" value="Unassembled WGS sequence"/>
</dbReference>
<keyword evidence="2" id="KW-1185">Reference proteome</keyword>
<comment type="caution">
    <text evidence="1">The sequence shown here is derived from an EMBL/GenBank/DDBJ whole genome shotgun (WGS) entry which is preliminary data.</text>
</comment>
<organism evidence="1 2">
    <name type="scientific">Helicobacter fennelliae MRY12-0050</name>
    <dbReference type="NCBI Taxonomy" id="1325130"/>
    <lineage>
        <taxon>Bacteria</taxon>
        <taxon>Pseudomonadati</taxon>
        <taxon>Campylobacterota</taxon>
        <taxon>Epsilonproteobacteria</taxon>
        <taxon>Campylobacterales</taxon>
        <taxon>Helicobacteraceae</taxon>
        <taxon>Helicobacter</taxon>
    </lineage>
</organism>
<protein>
    <submittedName>
        <fullName evidence="1">Uncharacterized protein</fullName>
    </submittedName>
</protein>
<proteinExistence type="predicted"/>
<accession>T1CPB9</accession>
<dbReference type="AlphaFoldDB" id="T1CPB9"/>
<evidence type="ECO:0000313" key="2">
    <source>
        <dbReference type="Proteomes" id="UP000018143"/>
    </source>
</evidence>
<name>T1CPB9_9HELI</name>
<sequence>MTFYRVKFQGDEASGWNWNIQKSNAWCKTKRYFIDISKEN</sequence>
<reference evidence="1 2" key="1">
    <citation type="journal article" date="2013" name="Genome Announc.">
        <title>Draft Genome Sequence of Helicobacter fennelliae Strain MRY12-0050, Isolated from a Bacteremia Patient.</title>
        <authorList>
            <person name="Rimbara E."/>
            <person name="Matsui M."/>
            <person name="Mori S."/>
            <person name="Suzuki S."/>
            <person name="Suzuki M."/>
            <person name="Kim H."/>
            <person name="Sekizuka T."/>
            <person name="Kuroda M."/>
            <person name="Shibayama K."/>
        </authorList>
    </citation>
    <scope>NUCLEOTIDE SEQUENCE [LARGE SCALE GENOMIC DNA]</scope>
    <source>
        <strain evidence="1 2">MRY12-0050</strain>
    </source>
</reference>
<evidence type="ECO:0000313" key="1">
    <source>
        <dbReference type="EMBL" id="GAD18609.1"/>
    </source>
</evidence>